<reference evidence="3 4" key="1">
    <citation type="submission" date="2020-08" db="EMBL/GenBank/DDBJ databases">
        <title>Genomic Encyclopedia of Type Strains, Phase IV (KMG-IV): sequencing the most valuable type-strain genomes for metagenomic binning, comparative biology and taxonomic classification.</title>
        <authorList>
            <person name="Goeker M."/>
        </authorList>
    </citation>
    <scope>NUCLEOTIDE SEQUENCE [LARGE SCALE GENOMIC DNA]</scope>
    <source>
        <strain evidence="3 4">DSM 100044</strain>
    </source>
</reference>
<evidence type="ECO:0000256" key="1">
    <source>
        <dbReference type="SAM" id="MobiDB-lite"/>
    </source>
</evidence>
<feature type="chain" id="PRO_5031546526" evidence="2">
    <location>
        <begin position="22"/>
        <end position="90"/>
    </location>
</feature>
<feature type="signal peptide" evidence="2">
    <location>
        <begin position="1"/>
        <end position="21"/>
    </location>
</feature>
<dbReference type="EMBL" id="JACIJK010000007">
    <property type="protein sequence ID" value="MBB5715809.1"/>
    <property type="molecule type" value="Genomic_DNA"/>
</dbReference>
<evidence type="ECO:0000313" key="3">
    <source>
        <dbReference type="EMBL" id="MBB5715809.1"/>
    </source>
</evidence>
<gene>
    <name evidence="3" type="ORF">FHS94_002664</name>
</gene>
<sequence length="90" mass="9606">MSKTLLTLAAFGLLASANASADPREPKPAPSASPATNDGSLADRTASASQSRRYCIVAGDITGTRINRKICRTRDEWMKQGFDPLDPVAR</sequence>
<name>A0A7W9BEK6_9SPHN</name>
<evidence type="ECO:0000313" key="4">
    <source>
        <dbReference type="Proteomes" id="UP000546200"/>
    </source>
</evidence>
<comment type="caution">
    <text evidence="3">The sequence shown here is derived from an EMBL/GenBank/DDBJ whole genome shotgun (WGS) entry which is preliminary data.</text>
</comment>
<protein>
    <submittedName>
        <fullName evidence="3">Uncharacterized protein</fullName>
    </submittedName>
</protein>
<keyword evidence="4" id="KW-1185">Reference proteome</keyword>
<keyword evidence="2" id="KW-0732">Signal</keyword>
<organism evidence="3 4">
    <name type="scientific">Sphingomonas aerophila</name>
    <dbReference type="NCBI Taxonomy" id="1344948"/>
    <lineage>
        <taxon>Bacteria</taxon>
        <taxon>Pseudomonadati</taxon>
        <taxon>Pseudomonadota</taxon>
        <taxon>Alphaproteobacteria</taxon>
        <taxon>Sphingomonadales</taxon>
        <taxon>Sphingomonadaceae</taxon>
        <taxon>Sphingomonas</taxon>
    </lineage>
</organism>
<accession>A0A7W9BEK6</accession>
<dbReference type="AlphaFoldDB" id="A0A7W9BEK6"/>
<dbReference type="RefSeq" id="WP_184058447.1">
    <property type="nucleotide sequence ID" value="NZ_JACIJK010000007.1"/>
</dbReference>
<evidence type="ECO:0000256" key="2">
    <source>
        <dbReference type="SAM" id="SignalP"/>
    </source>
</evidence>
<proteinExistence type="predicted"/>
<feature type="region of interest" description="Disordered" evidence="1">
    <location>
        <begin position="17"/>
        <end position="50"/>
    </location>
</feature>
<dbReference type="Proteomes" id="UP000546200">
    <property type="component" value="Unassembled WGS sequence"/>
</dbReference>